<dbReference type="AlphaFoldDB" id="A0A520XC87"/>
<accession>A0A520XC87</accession>
<dbReference type="EMBL" id="SHMQ01000015">
    <property type="protein sequence ID" value="RZV38732.1"/>
    <property type="molecule type" value="Genomic_DNA"/>
</dbReference>
<evidence type="ECO:0000313" key="3">
    <source>
        <dbReference type="Proteomes" id="UP000322454"/>
    </source>
</evidence>
<evidence type="ECO:0000259" key="1">
    <source>
        <dbReference type="Pfam" id="PF16363"/>
    </source>
</evidence>
<dbReference type="PANTHER" id="PTHR43000">
    <property type="entry name" value="DTDP-D-GLUCOSE 4,6-DEHYDRATASE-RELATED"/>
    <property type="match status" value="1"/>
</dbReference>
<dbReference type="Pfam" id="PF16363">
    <property type="entry name" value="GDP_Man_Dehyd"/>
    <property type="match status" value="1"/>
</dbReference>
<dbReference type="InterPro" id="IPR036291">
    <property type="entry name" value="NAD(P)-bd_dom_sf"/>
</dbReference>
<protein>
    <submittedName>
        <fullName evidence="2">NAD-dependent epimerase/dehydratase family protein</fullName>
    </submittedName>
</protein>
<dbReference type="SUPFAM" id="SSF51735">
    <property type="entry name" value="NAD(P)-binding Rossmann-fold domains"/>
    <property type="match status" value="1"/>
</dbReference>
<evidence type="ECO:0000313" key="2">
    <source>
        <dbReference type="EMBL" id="RZV38732.1"/>
    </source>
</evidence>
<name>A0A520XC87_9DELT</name>
<comment type="caution">
    <text evidence="2">The sequence shown here is derived from an EMBL/GenBank/DDBJ whole genome shotgun (WGS) entry which is preliminary data.</text>
</comment>
<dbReference type="Gene3D" id="3.90.25.10">
    <property type="entry name" value="UDP-galactose 4-epimerase, domain 1"/>
    <property type="match status" value="1"/>
</dbReference>
<proteinExistence type="predicted"/>
<dbReference type="Gene3D" id="3.40.50.720">
    <property type="entry name" value="NAD(P)-binding Rossmann-like Domain"/>
    <property type="match status" value="1"/>
</dbReference>
<feature type="domain" description="NAD(P)-binding" evidence="1">
    <location>
        <begin position="4"/>
        <end position="326"/>
    </location>
</feature>
<organism evidence="2 3">
    <name type="scientific">Candidatus Acidulodesulfobacterium acidiphilum</name>
    <dbReference type="NCBI Taxonomy" id="2597224"/>
    <lineage>
        <taxon>Bacteria</taxon>
        <taxon>Deltaproteobacteria</taxon>
        <taxon>Candidatus Acidulodesulfobacterales</taxon>
        <taxon>Candidatus Acidulodesulfobacterium</taxon>
    </lineage>
</organism>
<dbReference type="Proteomes" id="UP000322454">
    <property type="component" value="Unassembled WGS sequence"/>
</dbReference>
<dbReference type="InterPro" id="IPR016040">
    <property type="entry name" value="NAD(P)-bd_dom"/>
</dbReference>
<gene>
    <name evidence="2" type="ORF">EVJ48_06390</name>
</gene>
<sequence>MNILITGASGFVGYYVIRAFGDSQNLPQNIQSLEFLKSPQSIIPIPIPHVCIPLEDKQGVIDVRDAARLKSFLSAPGIPAFDAVIHLAAQSFVPESFKNPLETFDINFTGTFNLLSALKETGFKGKILYVSSGDIYGLVNESSLPIKEEYPLKPRNPYAVSKVAVEALCYQWSVTEPDMRFIIVRPFNHIGPNQSESFAVSSFAKQVIEIELGLRKPVITTGNIDVTRDFLDVRDVAEVYKLLLENEKVYDINNKFDVFNVCSGSEVSLRSILNLMFEITGIEAEIKIDEAKLRPNEQERIYGSSNKLKEYTGWQPKIPLKKSIEDILNYWRKKLR</sequence>
<reference evidence="2 3" key="1">
    <citation type="submission" date="2019-01" db="EMBL/GenBank/DDBJ databases">
        <title>Insights into ecological role of a new deltaproteobacterial order Candidatus Sinidesulfobacterales (Sva0485) by metagenomics and metatranscriptomics.</title>
        <authorList>
            <person name="Tan S."/>
            <person name="Liu J."/>
            <person name="Fang Y."/>
            <person name="Hedlund B."/>
            <person name="Lian Z.-H."/>
            <person name="Huang L.-Y."/>
            <person name="Li J.-T."/>
            <person name="Huang L.-N."/>
            <person name="Li W.-J."/>
            <person name="Jiang H.-C."/>
            <person name="Dong H.-L."/>
            <person name="Shu W.-S."/>
        </authorList>
    </citation>
    <scope>NUCLEOTIDE SEQUENCE [LARGE SCALE GENOMIC DNA]</scope>
    <source>
        <strain evidence="2">AP4</strain>
    </source>
</reference>